<dbReference type="InterPro" id="IPR014044">
    <property type="entry name" value="CAP_dom"/>
</dbReference>
<dbReference type="PANTHER" id="PTHR31157">
    <property type="entry name" value="SCP DOMAIN-CONTAINING PROTEIN"/>
    <property type="match status" value="1"/>
</dbReference>
<gene>
    <name evidence="2" type="ORF">EWM63_06800</name>
</gene>
<dbReference type="AlphaFoldDB" id="A0A4P6KVD5"/>
<dbReference type="Pfam" id="PF00188">
    <property type="entry name" value="CAP"/>
    <property type="match status" value="1"/>
</dbReference>
<evidence type="ECO:0000313" key="3">
    <source>
        <dbReference type="Proteomes" id="UP000290637"/>
    </source>
</evidence>
<sequence length="343" mass="36613">MLAGLLRRCVTRSDRIGQDRRQNVTSRQLTTGIGIALLSHAPICGKIALCAANPSMFTSSFNNINKQLLLLQLALAPAAAIALPSQKPLGAPLATLINAYRAAPGTCAGTPAAPMPPLAVEAALSQIRIVSGTFLEPALEQAGYPVEHAEALFISGAADAAEAMQALREKYCTRLLGTEVSAVGTIRVADGWHVVLARPERRELPAPEGIGEETLAAVNAARATPRQCGDERFGPAPPLRLNRALDVAARSHSEYMAQVRWFQHQQKNGSVVGDRALRAGYRWRTIGENIASGQRTAQEAVQGWLDSPGHCANIMNAAFVEMGVGYAVNPARGTLYWTQVLAR</sequence>
<organism evidence="2 3">
    <name type="scientific">Pseudoduganella lutea</name>
    <dbReference type="NCBI Taxonomy" id="321985"/>
    <lineage>
        <taxon>Bacteria</taxon>
        <taxon>Pseudomonadati</taxon>
        <taxon>Pseudomonadota</taxon>
        <taxon>Betaproteobacteria</taxon>
        <taxon>Burkholderiales</taxon>
        <taxon>Oxalobacteraceae</taxon>
        <taxon>Telluria group</taxon>
        <taxon>Pseudoduganella</taxon>
    </lineage>
</organism>
<dbReference type="KEGG" id="plue:EWM63_06800"/>
<dbReference type="CDD" id="cd05379">
    <property type="entry name" value="CAP_bacterial"/>
    <property type="match status" value="1"/>
</dbReference>
<evidence type="ECO:0000313" key="2">
    <source>
        <dbReference type="EMBL" id="QBE62714.1"/>
    </source>
</evidence>
<dbReference type="SUPFAM" id="SSF55797">
    <property type="entry name" value="PR-1-like"/>
    <property type="match status" value="1"/>
</dbReference>
<dbReference type="OrthoDB" id="68195at2"/>
<dbReference type="InterPro" id="IPR035940">
    <property type="entry name" value="CAP_sf"/>
</dbReference>
<dbReference type="Gene3D" id="3.40.33.10">
    <property type="entry name" value="CAP"/>
    <property type="match status" value="1"/>
</dbReference>
<accession>A0A4P6KVD5</accession>
<keyword evidence="3" id="KW-1185">Reference proteome</keyword>
<dbReference type="Proteomes" id="UP000290637">
    <property type="component" value="Chromosome"/>
</dbReference>
<proteinExistence type="predicted"/>
<reference evidence="2 3" key="1">
    <citation type="submission" date="2019-02" db="EMBL/GenBank/DDBJ databases">
        <title>Draft Genome Sequences of Six Type Strains of the Genus Massilia.</title>
        <authorList>
            <person name="Miess H."/>
            <person name="Frediansyhah A."/>
            <person name="Gross H."/>
        </authorList>
    </citation>
    <scope>NUCLEOTIDE SEQUENCE [LARGE SCALE GENOMIC DNA]</scope>
    <source>
        <strain evidence="2 3">DSM 17473</strain>
    </source>
</reference>
<protein>
    <submittedName>
        <fullName evidence="2">CAP domain-containing protein</fullName>
    </submittedName>
</protein>
<evidence type="ECO:0000259" key="1">
    <source>
        <dbReference type="Pfam" id="PF00188"/>
    </source>
</evidence>
<feature type="domain" description="SCP" evidence="1">
    <location>
        <begin position="216"/>
        <end position="340"/>
    </location>
</feature>
<name>A0A4P6KVD5_9BURK</name>
<dbReference type="EMBL" id="CP035913">
    <property type="protein sequence ID" value="QBE62714.1"/>
    <property type="molecule type" value="Genomic_DNA"/>
</dbReference>
<dbReference type="PANTHER" id="PTHR31157:SF1">
    <property type="entry name" value="SCP DOMAIN-CONTAINING PROTEIN"/>
    <property type="match status" value="1"/>
</dbReference>